<feature type="domain" description="Amidohydrolase-related" evidence="1">
    <location>
        <begin position="86"/>
        <end position="443"/>
    </location>
</feature>
<dbReference type="Pfam" id="PF01979">
    <property type="entry name" value="Amidohydro_1"/>
    <property type="match status" value="1"/>
</dbReference>
<name>A0A7D3Y1M9_9SPHN</name>
<keyword evidence="3" id="KW-1185">Reference proteome</keyword>
<gene>
    <name evidence="2" type="ORF">HQR01_14915</name>
</gene>
<dbReference type="InterPro" id="IPR006680">
    <property type="entry name" value="Amidohydro-rel"/>
</dbReference>
<dbReference type="AlphaFoldDB" id="A0A7D3Y1M9"/>
<protein>
    <submittedName>
        <fullName evidence="2">Amidohydrolase family protein</fullName>
    </submittedName>
</protein>
<dbReference type="SUPFAM" id="SSF51556">
    <property type="entry name" value="Metallo-dependent hydrolases"/>
    <property type="match status" value="1"/>
</dbReference>
<organism evidence="2 3">
    <name type="scientific">Erythrobacter mangrovi</name>
    <dbReference type="NCBI Taxonomy" id="2739433"/>
    <lineage>
        <taxon>Bacteria</taxon>
        <taxon>Pseudomonadati</taxon>
        <taxon>Pseudomonadota</taxon>
        <taxon>Alphaproteobacteria</taxon>
        <taxon>Sphingomonadales</taxon>
        <taxon>Erythrobacteraceae</taxon>
        <taxon>Erythrobacter/Porphyrobacter group</taxon>
        <taxon>Erythrobacter</taxon>
    </lineage>
</organism>
<reference evidence="2 3" key="1">
    <citation type="submission" date="2020-05" db="EMBL/GenBank/DDBJ databases">
        <title>Erythrobacter mangrovi sp. nov., isolated from rhizosphere soil of mangrove plant (Kandelia candel).</title>
        <authorList>
            <person name="Ye Y.H."/>
        </authorList>
    </citation>
    <scope>NUCLEOTIDE SEQUENCE [LARGE SCALE GENOMIC DNA]</scope>
    <source>
        <strain evidence="2 3">EB310</strain>
    </source>
</reference>
<accession>A0A7D3Y1M9</accession>
<dbReference type="RefSeq" id="WP_173215918.1">
    <property type="nucleotide sequence ID" value="NZ_CP053921.1"/>
</dbReference>
<dbReference type="GO" id="GO:0016810">
    <property type="term" value="F:hydrolase activity, acting on carbon-nitrogen (but not peptide) bonds"/>
    <property type="evidence" value="ECO:0007669"/>
    <property type="project" value="InterPro"/>
</dbReference>
<keyword evidence="2" id="KW-0378">Hydrolase</keyword>
<dbReference type="InterPro" id="IPR051781">
    <property type="entry name" value="Metallo-dep_Hydrolase"/>
</dbReference>
<evidence type="ECO:0000313" key="2">
    <source>
        <dbReference type="EMBL" id="QKG72552.1"/>
    </source>
</evidence>
<dbReference type="PANTHER" id="PTHR43135">
    <property type="entry name" value="ALPHA-D-RIBOSE 1-METHYLPHOSPHONATE 5-TRIPHOSPHATE DIPHOSPHATASE"/>
    <property type="match status" value="1"/>
</dbReference>
<dbReference type="PANTHER" id="PTHR43135:SF3">
    <property type="entry name" value="ALPHA-D-RIBOSE 1-METHYLPHOSPHONATE 5-TRIPHOSPHATE DIPHOSPHATASE"/>
    <property type="match status" value="1"/>
</dbReference>
<evidence type="ECO:0000313" key="3">
    <source>
        <dbReference type="Proteomes" id="UP000504693"/>
    </source>
</evidence>
<dbReference type="Gene3D" id="2.30.40.10">
    <property type="entry name" value="Urease, subunit C, domain 1"/>
    <property type="match status" value="2"/>
</dbReference>
<evidence type="ECO:0000259" key="1">
    <source>
        <dbReference type="Pfam" id="PF01979"/>
    </source>
</evidence>
<sequence length="484" mass="52045">MRVLYRRSLIGLGVLALLLVGLWLFVFRIPTAPAPSHEAFALDEVTIINPMLDRTPQARIEVAAGRLGLGTSTANMPVLAEYRGKFVLPGFVDMHTHLPGDNLLKLTQHYGLLHLSHGVTTIRSAGDIDGTADPAARQLISEGSPFPNMVSCGPFVSKGKKVWPNTLLVETAADAERAVAAIAEGGNSCVKAYEGLTPSLIRALIAAADARDMHVIGHVPVEMTLEKAGIPDVQHFFGVPDPSTLGGHEVTYRNGDWAKVDASRLAAVEAHILAKQIRNTPTIATLEGFQGIANPAVASKASKALLPSFFADVVWNSQTGLPVYRGLEAGRFAQAANALVLKQRLVKRLSDKGATLHIGTDAGQPFTAPGWSFWREMRLFEQAGITPEQVLAYATNVAGASLGNEAGRIAQGSQADLLIFAQDPTKSLDALDSLEAVVVRGKLYTRAELEQALRRSLRHYEAWPLRAIARKAAQKTVDEAARNF</sequence>
<dbReference type="Gene3D" id="3.30.110.90">
    <property type="entry name" value="Amidohydrolase"/>
    <property type="match status" value="1"/>
</dbReference>
<dbReference type="InterPro" id="IPR032466">
    <property type="entry name" value="Metal_Hydrolase"/>
</dbReference>
<dbReference type="Gene3D" id="3.20.20.140">
    <property type="entry name" value="Metal-dependent hydrolases"/>
    <property type="match status" value="1"/>
</dbReference>
<dbReference type="KEGG" id="emv:HQR01_14915"/>
<dbReference type="EMBL" id="CP053921">
    <property type="protein sequence ID" value="QKG72552.1"/>
    <property type="molecule type" value="Genomic_DNA"/>
</dbReference>
<proteinExistence type="predicted"/>
<dbReference type="InterPro" id="IPR011059">
    <property type="entry name" value="Metal-dep_hydrolase_composite"/>
</dbReference>
<dbReference type="Gene3D" id="3.40.50.10910">
    <property type="entry name" value="Amidohydrolase"/>
    <property type="match status" value="1"/>
</dbReference>
<dbReference type="Proteomes" id="UP000504693">
    <property type="component" value="Chromosome"/>
</dbReference>